<feature type="transmembrane region" description="Helical" evidence="8">
    <location>
        <begin position="220"/>
        <end position="237"/>
    </location>
</feature>
<feature type="transmembrane region" description="Helical" evidence="8">
    <location>
        <begin position="257"/>
        <end position="278"/>
    </location>
</feature>
<dbReference type="GO" id="GO:0000155">
    <property type="term" value="F:phosphorelay sensor kinase activity"/>
    <property type="evidence" value="ECO:0007669"/>
    <property type="project" value="InterPro"/>
</dbReference>
<feature type="transmembrane region" description="Helical" evidence="8">
    <location>
        <begin position="312"/>
        <end position="335"/>
    </location>
</feature>
<feature type="coiled-coil region" evidence="7">
    <location>
        <begin position="410"/>
        <end position="451"/>
    </location>
</feature>
<keyword evidence="8" id="KW-1133">Transmembrane helix</keyword>
<evidence type="ECO:0000256" key="5">
    <source>
        <dbReference type="ARBA" id="ARBA00022840"/>
    </source>
</evidence>
<accession>A0A6J5LDC5</accession>
<sequence>MQSQKLLKFMLFALTLLCASVLHALPIQISDEFSSREIGGEVEAYEDTTGNATLTDIINNSEIRGDFASLKTEVPNYGYTNSSVWARINLNSTRRSSYNGYVKPLYLRFGYAQTDRIAIWCFDAYKRAVTHQRAGDHVPRAEWPMSYREPVFVIAGESRVCYLNVKSTSAVQLPLTLYSEKEFNRHFVLDTALQSMYLGALLALAVYNLLIAVSSRSKAYFSYTAFLVSYGVFQIAYNGIGYSLVWQDMFGFADKILPFMILMIGVTSCVFTSLLLNLKTNAPKFYKLGIVLLCVIACLVLLTIFAEYKTALLSTFVYSPIWAFFLLGSGCYLAFKGLRVAKIYISAWWMFVTGALIIIASRLDYLPINLFTNNIAQLASVVEFLLLSFALSDRINTIQTELLGAQKSIADNLRDASQKLETQVQERTKNLTDAMGELKSTQSQLVQAEKLAALGLLVSNVAHELNSPIASIVSSGSTVATSVNELMEALPNITNQLNPEHRQSLFALLTLARTTRAFVPKEERAHTRQVTARLTELGIDGAMRKARLIVRLNAHNELDQFIPLLQSNNSDFVLNTAAGIADILGGTKNINSAVERVNRIVFALKELAGTERTNVLEDTRLHVTIEKAIAAYKHLMKDVKVVFNRQEIETIQCDPEAMQQVWTHLIINGLHAMKYTGTLTIDLSCIDNKAKVTISDEGVGITPELQEKIFDAFYTTKTSGEGGGMGLAIVKKVVEQHGGYIEVQSVIGVGSTFTVYLPYK</sequence>
<dbReference type="InterPro" id="IPR003661">
    <property type="entry name" value="HisK_dim/P_dom"/>
</dbReference>
<dbReference type="Gene3D" id="1.10.287.130">
    <property type="match status" value="1"/>
</dbReference>
<keyword evidence="6" id="KW-0902">Two-component regulatory system</keyword>
<dbReference type="Pfam" id="PF07696">
    <property type="entry name" value="7TMR-DISMED2"/>
    <property type="match status" value="1"/>
</dbReference>
<dbReference type="Pfam" id="PF02518">
    <property type="entry name" value="HATPase_c"/>
    <property type="match status" value="1"/>
</dbReference>
<evidence type="ECO:0000256" key="2">
    <source>
        <dbReference type="ARBA" id="ARBA00022679"/>
    </source>
</evidence>
<dbReference type="Gene3D" id="3.30.565.10">
    <property type="entry name" value="Histidine kinase-like ATPase, C-terminal domain"/>
    <property type="match status" value="1"/>
</dbReference>
<evidence type="ECO:0000256" key="7">
    <source>
        <dbReference type="SAM" id="Coils"/>
    </source>
</evidence>
<evidence type="ECO:0000256" key="4">
    <source>
        <dbReference type="ARBA" id="ARBA00022777"/>
    </source>
</evidence>
<dbReference type="Gene3D" id="2.60.40.2380">
    <property type="match status" value="1"/>
</dbReference>
<gene>
    <name evidence="10" type="ORF">UFOVP116_89</name>
</gene>
<evidence type="ECO:0000256" key="6">
    <source>
        <dbReference type="ARBA" id="ARBA00023012"/>
    </source>
</evidence>
<dbReference type="SMART" id="SM00387">
    <property type="entry name" value="HATPase_c"/>
    <property type="match status" value="1"/>
</dbReference>
<feature type="domain" description="Histidine kinase" evidence="9">
    <location>
        <begin position="590"/>
        <end position="760"/>
    </location>
</feature>
<keyword evidence="5" id="KW-0067">ATP-binding</keyword>
<keyword evidence="7" id="KW-0175">Coiled coil</keyword>
<name>A0A6J5LDC5_9CAUD</name>
<keyword evidence="2" id="KW-0808">Transferase</keyword>
<keyword evidence="3" id="KW-0547">Nucleotide-binding</keyword>
<dbReference type="PRINTS" id="PR00344">
    <property type="entry name" value="BCTRLSENSOR"/>
</dbReference>
<keyword evidence="4 10" id="KW-0418">Kinase</keyword>
<dbReference type="InterPro" id="IPR011623">
    <property type="entry name" value="7TMR_DISM_rcpt_extracell_dom1"/>
</dbReference>
<dbReference type="InterPro" id="IPR005467">
    <property type="entry name" value="His_kinase_dom"/>
</dbReference>
<dbReference type="InterPro" id="IPR011622">
    <property type="entry name" value="7TMR_DISM_rcpt_extracell_dom2"/>
</dbReference>
<organism evidence="10">
    <name type="scientific">uncultured Caudovirales phage</name>
    <dbReference type="NCBI Taxonomy" id="2100421"/>
    <lineage>
        <taxon>Viruses</taxon>
        <taxon>Duplodnaviria</taxon>
        <taxon>Heunggongvirae</taxon>
        <taxon>Uroviricota</taxon>
        <taxon>Caudoviricetes</taxon>
        <taxon>Peduoviridae</taxon>
        <taxon>Maltschvirus</taxon>
        <taxon>Maltschvirus maltsch</taxon>
    </lineage>
</organism>
<proteinExistence type="predicted"/>
<feature type="transmembrane region" description="Helical" evidence="8">
    <location>
        <begin position="195"/>
        <end position="213"/>
    </location>
</feature>
<dbReference type="PANTHER" id="PTHR43065">
    <property type="entry name" value="SENSOR HISTIDINE KINASE"/>
    <property type="match status" value="1"/>
</dbReference>
<evidence type="ECO:0000259" key="9">
    <source>
        <dbReference type="PROSITE" id="PS50109"/>
    </source>
</evidence>
<protein>
    <submittedName>
        <fullName evidence="10">BaeS Signal transduction histidine kinase</fullName>
    </submittedName>
</protein>
<evidence type="ECO:0000313" key="10">
    <source>
        <dbReference type="EMBL" id="CAB4129709.1"/>
    </source>
</evidence>
<dbReference type="Pfam" id="PF07695">
    <property type="entry name" value="7TMR-DISM_7TM"/>
    <property type="match status" value="1"/>
</dbReference>
<keyword evidence="8" id="KW-0812">Transmembrane</keyword>
<evidence type="ECO:0000256" key="3">
    <source>
        <dbReference type="ARBA" id="ARBA00022741"/>
    </source>
</evidence>
<dbReference type="CDD" id="cd00082">
    <property type="entry name" value="HisKA"/>
    <property type="match status" value="1"/>
</dbReference>
<dbReference type="PANTHER" id="PTHR43065:SF10">
    <property type="entry name" value="PEROXIDE STRESS-ACTIVATED HISTIDINE KINASE MAK3"/>
    <property type="match status" value="1"/>
</dbReference>
<dbReference type="InterPro" id="IPR036890">
    <property type="entry name" value="HATPase_C_sf"/>
</dbReference>
<evidence type="ECO:0000256" key="1">
    <source>
        <dbReference type="ARBA" id="ARBA00022553"/>
    </source>
</evidence>
<feature type="transmembrane region" description="Helical" evidence="8">
    <location>
        <begin position="347"/>
        <end position="363"/>
    </location>
</feature>
<dbReference type="SUPFAM" id="SSF55874">
    <property type="entry name" value="ATPase domain of HSP90 chaperone/DNA topoisomerase II/histidine kinase"/>
    <property type="match status" value="1"/>
</dbReference>
<dbReference type="PROSITE" id="PS50109">
    <property type="entry name" value="HIS_KIN"/>
    <property type="match status" value="1"/>
</dbReference>
<dbReference type="EMBL" id="LR796237">
    <property type="protein sequence ID" value="CAB4129709.1"/>
    <property type="molecule type" value="Genomic_DNA"/>
</dbReference>
<feature type="transmembrane region" description="Helical" evidence="8">
    <location>
        <begin position="285"/>
        <end position="306"/>
    </location>
</feature>
<keyword evidence="1" id="KW-0597">Phosphoprotein</keyword>
<dbReference type="GO" id="GO:0005524">
    <property type="term" value="F:ATP binding"/>
    <property type="evidence" value="ECO:0007669"/>
    <property type="project" value="UniProtKB-KW"/>
</dbReference>
<reference evidence="10" key="1">
    <citation type="submission" date="2020-04" db="EMBL/GenBank/DDBJ databases">
        <authorList>
            <person name="Chiriac C."/>
            <person name="Salcher M."/>
            <person name="Ghai R."/>
            <person name="Kavagutti S V."/>
        </authorList>
    </citation>
    <scope>NUCLEOTIDE SEQUENCE</scope>
</reference>
<keyword evidence="8" id="KW-0472">Membrane</keyword>
<dbReference type="InterPro" id="IPR003594">
    <property type="entry name" value="HATPase_dom"/>
</dbReference>
<evidence type="ECO:0000256" key="8">
    <source>
        <dbReference type="SAM" id="Phobius"/>
    </source>
</evidence>
<dbReference type="InterPro" id="IPR004358">
    <property type="entry name" value="Sig_transdc_His_kin-like_C"/>
</dbReference>